<keyword evidence="2" id="KW-1185">Reference proteome</keyword>
<protein>
    <recommendedName>
        <fullName evidence="3">Glycosyl transferases group 1</fullName>
    </recommendedName>
</protein>
<organism evidence="1 2">
    <name type="scientific">Sedimentisphaera cyanobacteriorum</name>
    <dbReference type="NCBI Taxonomy" id="1940790"/>
    <lineage>
        <taxon>Bacteria</taxon>
        <taxon>Pseudomonadati</taxon>
        <taxon>Planctomycetota</taxon>
        <taxon>Phycisphaerae</taxon>
        <taxon>Sedimentisphaerales</taxon>
        <taxon>Sedimentisphaeraceae</taxon>
        <taxon>Sedimentisphaera</taxon>
    </lineage>
</organism>
<evidence type="ECO:0008006" key="3">
    <source>
        <dbReference type="Google" id="ProtNLM"/>
    </source>
</evidence>
<dbReference type="OrthoDB" id="7057294at2"/>
<dbReference type="Proteomes" id="UP000188273">
    <property type="component" value="Chromosome"/>
</dbReference>
<gene>
    <name evidence="1" type="ORF">L21SP3_00691</name>
</gene>
<accession>A0A1Q2HN75</accession>
<reference evidence="2" key="1">
    <citation type="submission" date="2017-02" db="EMBL/GenBank/DDBJ databases">
        <title>Comparative genomics and description of representatives of a novel lineage of planctomycetes thriving in anoxic sediments.</title>
        <authorList>
            <person name="Spring S."/>
            <person name="Bunk B."/>
            <person name="Sproer C."/>
            <person name="Klenk H.-P."/>
        </authorList>
    </citation>
    <scope>NUCLEOTIDE SEQUENCE [LARGE SCALE GENOMIC DNA]</scope>
    <source>
        <strain evidence="2">L21-RPul-D3</strain>
    </source>
</reference>
<name>A0A1Q2HN75_9BACT</name>
<dbReference type="KEGG" id="pbu:L21SP3_00691"/>
<dbReference type="Gene3D" id="3.40.50.2000">
    <property type="entry name" value="Glycogen Phosphorylase B"/>
    <property type="match status" value="1"/>
</dbReference>
<evidence type="ECO:0000313" key="2">
    <source>
        <dbReference type="Proteomes" id="UP000188273"/>
    </source>
</evidence>
<dbReference type="STRING" id="1940790.L21SP3_00691"/>
<dbReference type="AlphaFoldDB" id="A0A1Q2HN75"/>
<dbReference type="SUPFAM" id="SSF53756">
    <property type="entry name" value="UDP-Glycosyltransferase/glycogen phosphorylase"/>
    <property type="match status" value="1"/>
</dbReference>
<sequence>MIDYFKDLAKSIISRGNLRCYILNYSPPIIVCYEYDFFKAKDQIIKTLPKDRMSYVLFMLGWHRQTQQRIDDLVKDIRSFQAENDAVEYVCMANSADENRKIQNAGLKSFFCHQNAFIDTSKYKVVPDIKKSFDAIYVARITPFKRHELARKIDSLKIVGGYSEREIEHYSKIRAMLPQAEYKESVPSSKIYKVMNEARCGLCLSKEEGAMFVSAEYLLCGLGIVNTANIGGRDELFSDEYVVNVEDDEDAVAQGVQEIVRRDLSPHHIREKTIEKMNAHREKLINFIQEKCDQAGTGYDYASHWEDVFTHKLGIRVTVPFFSRQRKRILNKNTRL</sequence>
<dbReference type="RefSeq" id="WP_077539364.1">
    <property type="nucleotide sequence ID" value="NZ_CP019633.1"/>
</dbReference>
<evidence type="ECO:0000313" key="1">
    <source>
        <dbReference type="EMBL" id="AQQ08898.1"/>
    </source>
</evidence>
<proteinExistence type="predicted"/>
<dbReference type="EMBL" id="CP019633">
    <property type="protein sequence ID" value="AQQ08898.1"/>
    <property type="molecule type" value="Genomic_DNA"/>
</dbReference>